<dbReference type="PANTHER" id="PTHR33116:SF86">
    <property type="entry name" value="REVERSE TRANSCRIPTASE DOMAIN-CONTAINING PROTEIN"/>
    <property type="match status" value="1"/>
</dbReference>
<dbReference type="OrthoDB" id="1740441at2759"/>
<reference evidence="2" key="1">
    <citation type="journal article" date="2019" name="Plant Biotechnol. J.">
        <title>Genome sequencing of the Australian wild diploid species Gossypium australe highlights disease resistance and delayed gland morphogenesis.</title>
        <authorList>
            <person name="Cai Y."/>
            <person name="Cai X."/>
            <person name="Wang Q."/>
            <person name="Wang P."/>
            <person name="Zhang Y."/>
            <person name="Cai C."/>
            <person name="Xu Y."/>
            <person name="Wang K."/>
            <person name="Zhou Z."/>
            <person name="Wang C."/>
            <person name="Geng S."/>
            <person name="Li B."/>
            <person name="Dong Q."/>
            <person name="Hou Y."/>
            <person name="Wang H."/>
            <person name="Ai P."/>
            <person name="Liu Z."/>
            <person name="Yi F."/>
            <person name="Sun M."/>
            <person name="An G."/>
            <person name="Cheng J."/>
            <person name="Zhang Y."/>
            <person name="Shi Q."/>
            <person name="Xie Y."/>
            <person name="Shi X."/>
            <person name="Chang Y."/>
            <person name="Huang F."/>
            <person name="Chen Y."/>
            <person name="Hong S."/>
            <person name="Mi L."/>
            <person name="Sun Q."/>
            <person name="Zhang L."/>
            <person name="Zhou B."/>
            <person name="Peng R."/>
            <person name="Zhang X."/>
            <person name="Liu F."/>
        </authorList>
    </citation>
    <scope>NUCLEOTIDE SEQUENCE [LARGE SCALE GENOMIC DNA]</scope>
    <source>
        <strain evidence="2">cv. PA1801</strain>
    </source>
</reference>
<dbReference type="AlphaFoldDB" id="A0A5B6VIW8"/>
<dbReference type="EMBL" id="SMMG02000006">
    <property type="protein sequence ID" value="KAA3468994.1"/>
    <property type="molecule type" value="Genomic_DNA"/>
</dbReference>
<keyword evidence="2" id="KW-1185">Reference proteome</keyword>
<organism evidence="1 2">
    <name type="scientific">Gossypium australe</name>
    <dbReference type="NCBI Taxonomy" id="47621"/>
    <lineage>
        <taxon>Eukaryota</taxon>
        <taxon>Viridiplantae</taxon>
        <taxon>Streptophyta</taxon>
        <taxon>Embryophyta</taxon>
        <taxon>Tracheophyta</taxon>
        <taxon>Spermatophyta</taxon>
        <taxon>Magnoliopsida</taxon>
        <taxon>eudicotyledons</taxon>
        <taxon>Gunneridae</taxon>
        <taxon>Pentapetalae</taxon>
        <taxon>rosids</taxon>
        <taxon>malvids</taxon>
        <taxon>Malvales</taxon>
        <taxon>Malvaceae</taxon>
        <taxon>Malvoideae</taxon>
        <taxon>Gossypium</taxon>
    </lineage>
</organism>
<evidence type="ECO:0000313" key="2">
    <source>
        <dbReference type="Proteomes" id="UP000325315"/>
    </source>
</evidence>
<dbReference type="PANTHER" id="PTHR33116">
    <property type="entry name" value="REVERSE TRANSCRIPTASE ZINC-BINDING DOMAIN-CONTAINING PROTEIN-RELATED-RELATED"/>
    <property type="match status" value="1"/>
</dbReference>
<dbReference type="Proteomes" id="UP000325315">
    <property type="component" value="Unassembled WGS sequence"/>
</dbReference>
<comment type="caution">
    <text evidence="1">The sequence shown here is derived from an EMBL/GenBank/DDBJ whole genome shotgun (WGS) entry which is preliminary data.</text>
</comment>
<evidence type="ECO:0000313" key="1">
    <source>
        <dbReference type="EMBL" id="KAA3468994.1"/>
    </source>
</evidence>
<protein>
    <submittedName>
        <fullName evidence="1">Retrovirus-related Pol polyprotein LINE-1</fullName>
    </submittedName>
</protein>
<proteinExistence type="predicted"/>
<gene>
    <name evidence="1" type="ORF">EPI10_014828</name>
</gene>
<sequence>MRRRQIGVEELRDSISNVLGFQRVTNLGTYLGVPLFHERVTNSSLKFVVDKVRAKLQCWNVKQLSMAGKSYTCSVNLAFDP</sequence>
<name>A0A5B6VIW8_9ROSI</name>
<accession>A0A5B6VIW8</accession>